<accession>A0AAD7EUB5</accession>
<sequence>MSSGTASNHSTHHSVGSGRVSLRDTTARGQLPPRDESSLDPPVTGVQDENTGNNAPPPAPEDMRHSVQFQSSSTNGDIPLPLSAHDPAGETFLNLEENSSGGRPGSSGTGLRNPLPSTRFGLKKGEQFESMQRPPTDYRQKYAEDPPCKELGPDARVWHVYNDKSQIFDDDIMIGSGDNLDILLVFAGLFSSVLTTFMAQTSQALSTDNTAVSNSILLELVALQHALANGTSLESIPSADTSFTAALSDVWVNGLWFMSLALSLTTALLAVLANQWLRQYSSFIASSAHERAMIRQFRYACFDKWGVQLIIGLLPTILHLSLFLFMAGLVVFLYSLNHTMAAVVACIGGFLFGAYIMTNVLPVLAIGCPYRTPLSPLLYSFIYGPGQEFCLFCIRVVIFILAIPYILVCPVLQSSGLLSKTRTKLPSIFFESYPRTSLRQAEHAHVHQDEEQWTNSALSWLASTTLDPSAKIILVEALGTLETPLNVGLLLHVFGQQWGDISFLPNEPGTYGEDMLLGRLIRSTVTERSQWYPGIMLNHLPLRPIWVNDYSMILAIASCHRTSTFHWADNRPLVLPPHETFGFVIDHYAMFDQVIVPMWMWLSICVQAVGIEEPATTSIFGQPNTSQQAPSLFGAANTLFGAAKPTGGLAGAPTLPSLNTGGSSLFGGGSTNGDVVLGTQPTQSIFGQPAPAPGAQQNQQQRLGLLDGAPSSSNIFGASAANTNGAPKLAPAFGSSVGLSEQQ</sequence>
<dbReference type="InterPro" id="IPR045338">
    <property type="entry name" value="DUF6535"/>
</dbReference>
<keyword evidence="2" id="KW-0472">Membrane</keyword>
<feature type="compositionally biased region" description="Low complexity" evidence="1">
    <location>
        <begin position="687"/>
        <end position="700"/>
    </location>
</feature>
<feature type="transmembrane region" description="Helical" evidence="2">
    <location>
        <begin position="255"/>
        <end position="277"/>
    </location>
</feature>
<proteinExistence type="predicted"/>
<feature type="transmembrane region" description="Helical" evidence="2">
    <location>
        <begin position="305"/>
        <end position="334"/>
    </location>
</feature>
<protein>
    <recommendedName>
        <fullName evidence="3">DUF6535 domain-containing protein</fullName>
    </recommendedName>
</protein>
<reference evidence="4" key="1">
    <citation type="submission" date="2023-03" db="EMBL/GenBank/DDBJ databases">
        <title>Massive genome expansion in bonnet fungi (Mycena s.s.) driven by repeated elements and novel gene families across ecological guilds.</title>
        <authorList>
            <consortium name="Lawrence Berkeley National Laboratory"/>
            <person name="Harder C.B."/>
            <person name="Miyauchi S."/>
            <person name="Viragh M."/>
            <person name="Kuo A."/>
            <person name="Thoen E."/>
            <person name="Andreopoulos B."/>
            <person name="Lu D."/>
            <person name="Skrede I."/>
            <person name="Drula E."/>
            <person name="Henrissat B."/>
            <person name="Morin E."/>
            <person name="Kohler A."/>
            <person name="Barry K."/>
            <person name="LaButti K."/>
            <person name="Morin E."/>
            <person name="Salamov A."/>
            <person name="Lipzen A."/>
            <person name="Mereny Z."/>
            <person name="Hegedus B."/>
            <person name="Baldrian P."/>
            <person name="Stursova M."/>
            <person name="Weitz H."/>
            <person name="Taylor A."/>
            <person name="Grigoriev I.V."/>
            <person name="Nagy L.G."/>
            <person name="Martin F."/>
            <person name="Kauserud H."/>
        </authorList>
    </citation>
    <scope>NUCLEOTIDE SEQUENCE</scope>
    <source>
        <strain evidence="4">CBHHK002</strain>
    </source>
</reference>
<dbReference type="EMBL" id="JARIHO010000015">
    <property type="protein sequence ID" value="KAJ7349949.1"/>
    <property type="molecule type" value="Genomic_DNA"/>
</dbReference>
<feature type="compositionally biased region" description="Polar residues" evidence="1">
    <location>
        <begin position="67"/>
        <end position="76"/>
    </location>
</feature>
<evidence type="ECO:0000313" key="5">
    <source>
        <dbReference type="Proteomes" id="UP001218218"/>
    </source>
</evidence>
<evidence type="ECO:0000256" key="2">
    <source>
        <dbReference type="SAM" id="Phobius"/>
    </source>
</evidence>
<evidence type="ECO:0000256" key="1">
    <source>
        <dbReference type="SAM" id="MobiDB-lite"/>
    </source>
</evidence>
<dbReference type="AlphaFoldDB" id="A0AAD7EUB5"/>
<feature type="transmembrane region" description="Helical" evidence="2">
    <location>
        <begin position="340"/>
        <end position="368"/>
    </location>
</feature>
<feature type="region of interest" description="Disordered" evidence="1">
    <location>
        <begin position="1"/>
        <end position="140"/>
    </location>
</feature>
<feature type="domain" description="DUF6535" evidence="3">
    <location>
        <begin position="158"/>
        <end position="334"/>
    </location>
</feature>
<dbReference type="Pfam" id="PF20153">
    <property type="entry name" value="DUF6535"/>
    <property type="match status" value="1"/>
</dbReference>
<organism evidence="4 5">
    <name type="scientific">Mycena albidolilacea</name>
    <dbReference type="NCBI Taxonomy" id="1033008"/>
    <lineage>
        <taxon>Eukaryota</taxon>
        <taxon>Fungi</taxon>
        <taxon>Dikarya</taxon>
        <taxon>Basidiomycota</taxon>
        <taxon>Agaricomycotina</taxon>
        <taxon>Agaricomycetes</taxon>
        <taxon>Agaricomycetidae</taxon>
        <taxon>Agaricales</taxon>
        <taxon>Marasmiineae</taxon>
        <taxon>Mycenaceae</taxon>
        <taxon>Mycena</taxon>
    </lineage>
</organism>
<dbReference type="Proteomes" id="UP001218218">
    <property type="component" value="Unassembled WGS sequence"/>
</dbReference>
<feature type="region of interest" description="Disordered" evidence="1">
    <location>
        <begin position="669"/>
        <end position="700"/>
    </location>
</feature>
<evidence type="ECO:0000259" key="3">
    <source>
        <dbReference type="Pfam" id="PF20153"/>
    </source>
</evidence>
<keyword evidence="2" id="KW-0812">Transmembrane</keyword>
<comment type="caution">
    <text evidence="4">The sequence shown here is derived from an EMBL/GenBank/DDBJ whole genome shotgun (WGS) entry which is preliminary data.</text>
</comment>
<name>A0AAD7EUB5_9AGAR</name>
<gene>
    <name evidence="4" type="ORF">DFH08DRAFT_1079192</name>
</gene>
<evidence type="ECO:0000313" key="4">
    <source>
        <dbReference type="EMBL" id="KAJ7349949.1"/>
    </source>
</evidence>
<feature type="transmembrane region" description="Helical" evidence="2">
    <location>
        <begin position="182"/>
        <end position="199"/>
    </location>
</feature>
<feature type="transmembrane region" description="Helical" evidence="2">
    <location>
        <begin position="389"/>
        <end position="408"/>
    </location>
</feature>
<keyword evidence="5" id="KW-1185">Reference proteome</keyword>
<keyword evidence="2" id="KW-1133">Transmembrane helix</keyword>